<feature type="region of interest" description="Disordered" evidence="6">
    <location>
        <begin position="388"/>
        <end position="411"/>
    </location>
</feature>
<feature type="binding site" evidence="5">
    <location>
        <position position="267"/>
    </location>
    <ligand>
        <name>Zn(2+)</name>
        <dbReference type="ChEBI" id="CHEBI:29105"/>
        <note>catalytic</note>
    </ligand>
</feature>
<keyword evidence="5" id="KW-0479">Metal-binding</keyword>
<evidence type="ECO:0000256" key="4">
    <source>
        <dbReference type="ARBA" id="ARBA00023049"/>
    </source>
</evidence>
<feature type="disulfide bond" evidence="5">
    <location>
        <begin position="286"/>
        <end position="310"/>
    </location>
</feature>
<name>A0A131X9H9_9ACAR</name>
<feature type="compositionally biased region" description="Acidic residues" evidence="6">
    <location>
        <begin position="397"/>
        <end position="411"/>
    </location>
</feature>
<keyword evidence="3 5" id="KW-0862">Zinc</keyword>
<feature type="active site" evidence="5">
    <location>
        <position position="268"/>
    </location>
</feature>
<dbReference type="InterPro" id="IPR001590">
    <property type="entry name" value="Peptidase_M12B"/>
</dbReference>
<comment type="caution">
    <text evidence="5">Lacks conserved residue(s) required for the propagation of feature annotation.</text>
</comment>
<dbReference type="InterPro" id="IPR024079">
    <property type="entry name" value="MetalloPept_cat_dom_sf"/>
</dbReference>
<dbReference type="PANTHER" id="PTHR11905">
    <property type="entry name" value="ADAM A DISINTEGRIN AND METALLOPROTEASE DOMAIN"/>
    <property type="match status" value="1"/>
</dbReference>
<protein>
    <submittedName>
        <fullName evidence="8">Putative tick salivary metalloprotease</fullName>
    </submittedName>
</protein>
<evidence type="ECO:0000256" key="2">
    <source>
        <dbReference type="ARBA" id="ARBA00022801"/>
    </source>
</evidence>
<organism evidence="8">
    <name type="scientific">Hyalomma excavatum</name>
    <dbReference type="NCBI Taxonomy" id="257692"/>
    <lineage>
        <taxon>Eukaryota</taxon>
        <taxon>Metazoa</taxon>
        <taxon>Ecdysozoa</taxon>
        <taxon>Arthropoda</taxon>
        <taxon>Chelicerata</taxon>
        <taxon>Arachnida</taxon>
        <taxon>Acari</taxon>
        <taxon>Parasitiformes</taxon>
        <taxon>Ixodida</taxon>
        <taxon>Ixodoidea</taxon>
        <taxon>Ixodidae</taxon>
        <taxon>Hyalomminae</taxon>
        <taxon>Hyalomma</taxon>
    </lineage>
</organism>
<dbReference type="GO" id="GO:0006509">
    <property type="term" value="P:membrane protein ectodomain proteolysis"/>
    <property type="evidence" value="ECO:0007669"/>
    <property type="project" value="TreeGrafter"/>
</dbReference>
<evidence type="ECO:0000259" key="7">
    <source>
        <dbReference type="PROSITE" id="PS50215"/>
    </source>
</evidence>
<dbReference type="Pfam" id="PF01421">
    <property type="entry name" value="Reprolysin"/>
    <property type="match status" value="1"/>
</dbReference>
<sequence length="453" mass="51016">MLDGRELGRNLYHNSEHKSSLVVQRIGRGVQVRGLLSGHFRIEPVVEADHIKDGEIQHELFDLSEQSATSSGDSSSEDVLDATASQHTTFSKDQAEQHNTCTPDNFTVEICVVVSMNYSREFNTSEELIVYIGSLLNAMALRYAEMTCPRITFQLNKVWTVQDDLLFNERSCGKQSKRFTQAENDTVCGYDTEVTLNKTRDTLNACETDMCDIIYHLTSMELTYNVNGTFSADILGLTQIGGACTKNNVAVGEDRPHTYLGLTTMAHEIGHLLGANHDDISKKEECSARIGYLMSTLDMGVKNRSKLSTCSRQEIQAFVRNLSAECIEVREAANVKNEYYPGENMTKKQLCILLYPENPDVFASEEEPDECEVNCCWNITLEIQRRDSNDDSINGYSDEEYDTHEEDNDDDYDDNYDGFNTMCRSYAMLDGMPCDSDKTCRGGVCGVHNWENI</sequence>
<dbReference type="SUPFAM" id="SSF55486">
    <property type="entry name" value="Metalloproteases ('zincins'), catalytic domain"/>
    <property type="match status" value="1"/>
</dbReference>
<evidence type="ECO:0000256" key="1">
    <source>
        <dbReference type="ARBA" id="ARBA00022670"/>
    </source>
</evidence>
<dbReference type="EMBL" id="GEFH01004347">
    <property type="protein sequence ID" value="JAP64234.1"/>
    <property type="molecule type" value="mRNA"/>
</dbReference>
<feature type="binding site" evidence="5">
    <location>
        <position position="271"/>
    </location>
    <ligand>
        <name>Zn(2+)</name>
        <dbReference type="ChEBI" id="CHEBI:29105"/>
        <note>catalytic</note>
    </ligand>
</feature>
<keyword evidence="2" id="KW-0378">Hydrolase</keyword>
<dbReference type="AlphaFoldDB" id="A0A131X9H9"/>
<feature type="domain" description="Peptidase M12B" evidence="7">
    <location>
        <begin position="106"/>
        <end position="331"/>
    </location>
</feature>
<dbReference type="GO" id="GO:0004222">
    <property type="term" value="F:metalloendopeptidase activity"/>
    <property type="evidence" value="ECO:0007669"/>
    <property type="project" value="InterPro"/>
</dbReference>
<evidence type="ECO:0000256" key="3">
    <source>
        <dbReference type="ARBA" id="ARBA00022833"/>
    </source>
</evidence>
<feature type="region of interest" description="Disordered" evidence="6">
    <location>
        <begin position="64"/>
        <end position="98"/>
    </location>
</feature>
<dbReference type="GO" id="GO:0046872">
    <property type="term" value="F:metal ion binding"/>
    <property type="evidence" value="ECO:0007669"/>
    <property type="project" value="UniProtKB-KW"/>
</dbReference>
<feature type="compositionally biased region" description="Low complexity" evidence="6">
    <location>
        <begin position="64"/>
        <end position="74"/>
    </location>
</feature>
<feature type="non-terminal residue" evidence="8">
    <location>
        <position position="453"/>
    </location>
</feature>
<reference evidence="8" key="1">
    <citation type="journal article" date="2017" name="Ticks Tick Borne Dis.">
        <title>An insight into the sialome of Hyalomma excavatum.</title>
        <authorList>
            <person name="Ribeiro J.M."/>
            <person name="Slovak M."/>
            <person name="Francischetti I.M."/>
        </authorList>
    </citation>
    <scope>NUCLEOTIDE SEQUENCE</scope>
    <source>
        <strain evidence="8">Samish</strain>
        <tissue evidence="8">Salivary glands</tissue>
    </source>
</reference>
<feature type="binding site" evidence="5">
    <location>
        <position position="277"/>
    </location>
    <ligand>
        <name>Zn(2+)</name>
        <dbReference type="ChEBI" id="CHEBI:29105"/>
        <note>catalytic</note>
    </ligand>
</feature>
<evidence type="ECO:0000313" key="8">
    <source>
        <dbReference type="EMBL" id="JAP64234.1"/>
    </source>
</evidence>
<evidence type="ECO:0000256" key="5">
    <source>
        <dbReference type="PROSITE-ProRule" id="PRU00276"/>
    </source>
</evidence>
<evidence type="ECO:0000256" key="6">
    <source>
        <dbReference type="SAM" id="MobiDB-lite"/>
    </source>
</evidence>
<accession>A0A131X9H9</accession>
<keyword evidence="4 8" id="KW-0482">Metalloprotease</keyword>
<feature type="compositionally biased region" description="Polar residues" evidence="6">
    <location>
        <begin position="83"/>
        <end position="98"/>
    </location>
</feature>
<dbReference type="Gene3D" id="3.40.390.10">
    <property type="entry name" value="Collagenase (Catalytic Domain)"/>
    <property type="match status" value="1"/>
</dbReference>
<proteinExistence type="evidence at transcript level"/>
<dbReference type="PANTHER" id="PTHR11905:SF159">
    <property type="entry name" value="ADAM METALLOPROTEASE"/>
    <property type="match status" value="1"/>
</dbReference>
<dbReference type="PROSITE" id="PS50215">
    <property type="entry name" value="ADAM_MEPRO"/>
    <property type="match status" value="1"/>
</dbReference>
<keyword evidence="5" id="KW-1015">Disulfide bond</keyword>
<keyword evidence="1 8" id="KW-0645">Protease</keyword>